<dbReference type="STRING" id="100884.GCA_000269565_02520"/>
<evidence type="ECO:0000256" key="1">
    <source>
        <dbReference type="SAM" id="Phobius"/>
    </source>
</evidence>
<gene>
    <name evidence="2" type="ORF">HMPREF9488_03026</name>
</gene>
<accession>E7GE33</accession>
<evidence type="ECO:0000313" key="3">
    <source>
        <dbReference type="Proteomes" id="UP000003157"/>
    </source>
</evidence>
<evidence type="ECO:0008006" key="4">
    <source>
        <dbReference type="Google" id="ProtNLM"/>
    </source>
</evidence>
<sequence>MMYMNLRKNIGIIMMMLGVLLTINQSGQENEFLKQVELVIKSYWPLILSFIGIYMISTPRKRR</sequence>
<dbReference type="Proteomes" id="UP000003157">
    <property type="component" value="Unassembled WGS sequence"/>
</dbReference>
<evidence type="ECO:0000313" key="2">
    <source>
        <dbReference type="EMBL" id="EFW03836.1"/>
    </source>
</evidence>
<keyword evidence="1" id="KW-1133">Transmembrane helix</keyword>
<reference evidence="2 3" key="1">
    <citation type="submission" date="2010-12" db="EMBL/GenBank/DDBJ databases">
        <title>The Genome Sequence of Coprobacillus sp. strain 29_1.</title>
        <authorList>
            <consortium name="The Broad Institute Genome Sequencing Platform"/>
            <person name="Earl A."/>
            <person name="Ward D."/>
            <person name="Feldgarden M."/>
            <person name="Gevers D."/>
            <person name="Daigneault M."/>
            <person name="Sibley C.D."/>
            <person name="White A."/>
            <person name="Strauss J."/>
            <person name="Allen-Vercoe E."/>
            <person name="Young S.K."/>
            <person name="Zeng Q."/>
            <person name="Gargeya S."/>
            <person name="Fitzgerald M."/>
            <person name="Haas B."/>
            <person name="Abouelleil A."/>
            <person name="Alvarado L."/>
            <person name="Arachchi H.M."/>
            <person name="Berlin A."/>
            <person name="Brown A."/>
            <person name="Chapman S.B."/>
            <person name="Chen Z."/>
            <person name="Dunbar C."/>
            <person name="Freedman E."/>
            <person name="Gearin G."/>
            <person name="Gellesch M."/>
            <person name="Goldberg J."/>
            <person name="Griggs A."/>
            <person name="Gujja S."/>
            <person name="Heilman E."/>
            <person name="Heiman D."/>
            <person name="Howarth C."/>
            <person name="Larson L."/>
            <person name="Lui A."/>
            <person name="MacDonald P.J.P."/>
            <person name="Mehta T."/>
            <person name="Montmayeur A."/>
            <person name="Murphy C."/>
            <person name="Neiman D."/>
            <person name="Pearson M."/>
            <person name="Priest M."/>
            <person name="Roberts A."/>
            <person name="Saif S."/>
            <person name="Shea T."/>
            <person name="Shenoy N."/>
            <person name="Sisk P."/>
            <person name="Stolte C."/>
            <person name="Sykes S."/>
            <person name="White J."/>
            <person name="Yandava C."/>
            <person name="Nusbaum C."/>
            <person name="Birren B."/>
        </authorList>
    </citation>
    <scope>NUCLEOTIDE SEQUENCE [LARGE SCALE GENOMIC DNA]</scope>
    <source>
        <strain evidence="2 3">29_1</strain>
    </source>
</reference>
<protein>
    <recommendedName>
        <fullName evidence="4">DUF5668 domain-containing protein</fullName>
    </recommendedName>
</protein>
<feature type="transmembrane region" description="Helical" evidence="1">
    <location>
        <begin position="42"/>
        <end position="58"/>
    </location>
</feature>
<comment type="caution">
    <text evidence="2">The sequence shown here is derived from an EMBL/GenBank/DDBJ whole genome shotgun (WGS) entry which is preliminary data.</text>
</comment>
<name>E7GE33_9FIRM</name>
<keyword evidence="1" id="KW-0812">Transmembrane</keyword>
<keyword evidence="1" id="KW-0472">Membrane</keyword>
<dbReference type="AlphaFoldDB" id="E7GE33"/>
<dbReference type="eggNOG" id="ENOG5033HWN">
    <property type="taxonomic scope" value="Bacteria"/>
</dbReference>
<dbReference type="HOGENOM" id="CLU_2787476_0_0_9"/>
<dbReference type="EMBL" id="ADKX01000043">
    <property type="protein sequence ID" value="EFW03836.1"/>
    <property type="molecule type" value="Genomic_DNA"/>
</dbReference>
<organism evidence="2 3">
    <name type="scientific">Coprobacillus cateniformis</name>
    <dbReference type="NCBI Taxonomy" id="100884"/>
    <lineage>
        <taxon>Bacteria</taxon>
        <taxon>Bacillati</taxon>
        <taxon>Bacillota</taxon>
        <taxon>Erysipelotrichia</taxon>
        <taxon>Erysipelotrichales</taxon>
        <taxon>Coprobacillaceae</taxon>
        <taxon>Coprobacillus</taxon>
    </lineage>
</organism>
<proteinExistence type="predicted"/>
<keyword evidence="3" id="KW-1185">Reference proteome</keyword>